<gene>
    <name evidence="1" type="ORF">ABUW04_35615</name>
</gene>
<dbReference type="RefSeq" id="WP_380568527.1">
    <property type="nucleotide sequence ID" value="NZ_JBEUKS010000018.1"/>
</dbReference>
<comment type="caution">
    <text evidence="1">The sequence shown here is derived from an EMBL/GenBank/DDBJ whole genome shotgun (WGS) entry which is preliminary data.</text>
</comment>
<organism evidence="1 2">
    <name type="scientific">Streptacidiphilus jeojiensis</name>
    <dbReference type="NCBI Taxonomy" id="3229225"/>
    <lineage>
        <taxon>Bacteria</taxon>
        <taxon>Bacillati</taxon>
        <taxon>Actinomycetota</taxon>
        <taxon>Actinomycetes</taxon>
        <taxon>Kitasatosporales</taxon>
        <taxon>Streptomycetaceae</taxon>
        <taxon>Streptacidiphilus</taxon>
    </lineage>
</organism>
<evidence type="ECO:0000313" key="1">
    <source>
        <dbReference type="EMBL" id="MFC1443579.1"/>
    </source>
</evidence>
<keyword evidence="2" id="KW-1185">Reference proteome</keyword>
<sequence>MELNGMDLTSLPPLVFAFREGASDGFAKVANLETLIRPEGGLWTSPRSPTGSAWTDFLEAPDEVGLPSVHAGKYTGFVAVEVPADARIYMVDTMEDLDRLVATYPLKPGTRMHGTAPDWETMANDGWDAVYVSEAGIAANGQRIPGIGRPSLAQWDCASVLWLNETFRLVEL</sequence>
<name>A0ABV6Y002_9ACTN</name>
<evidence type="ECO:0008006" key="3">
    <source>
        <dbReference type="Google" id="ProtNLM"/>
    </source>
</evidence>
<protein>
    <recommendedName>
        <fullName evidence="3">RES domain-containing protein</fullName>
    </recommendedName>
</protein>
<evidence type="ECO:0000313" key="2">
    <source>
        <dbReference type="Proteomes" id="UP001592581"/>
    </source>
</evidence>
<dbReference type="Proteomes" id="UP001592581">
    <property type="component" value="Unassembled WGS sequence"/>
</dbReference>
<accession>A0ABV6Y002</accession>
<dbReference type="EMBL" id="JBEUKS010000018">
    <property type="protein sequence ID" value="MFC1443579.1"/>
    <property type="molecule type" value="Genomic_DNA"/>
</dbReference>
<reference evidence="1 2" key="1">
    <citation type="submission" date="2024-06" db="EMBL/GenBank/DDBJ databases">
        <authorList>
            <person name="Lee S.D."/>
        </authorList>
    </citation>
    <scope>NUCLEOTIDE SEQUENCE [LARGE SCALE GENOMIC DNA]</scope>
    <source>
        <strain evidence="1 2">N1-10</strain>
    </source>
</reference>
<proteinExistence type="predicted"/>